<dbReference type="RefSeq" id="WP_120105039.1">
    <property type="nucleotide sequence ID" value="NZ_CP028891.1"/>
</dbReference>
<dbReference type="AlphaFoldDB" id="A0A386PQS3"/>
<evidence type="ECO:0000313" key="1">
    <source>
        <dbReference type="EMBL" id="AYE37119.1"/>
    </source>
</evidence>
<evidence type="ECO:0000313" key="2">
    <source>
        <dbReference type="Proteomes" id="UP000275571"/>
    </source>
</evidence>
<keyword evidence="2" id="KW-1185">Reference proteome</keyword>
<reference evidence="1 2" key="1">
    <citation type="journal article" date="2018" name="Infect. Genet. Evol.">
        <title>Genome-wide analysis of Borrelia turcica and 'Candidatus Borrelia tachyglossi' shows relapsing fever-like genomes with unique genomic links to Lyme disease Borrelia.</title>
        <authorList>
            <person name="Gofton A.W."/>
            <person name="Margos G."/>
            <person name="Fingerle V."/>
            <person name="Hepner S."/>
            <person name="Loh S.M."/>
            <person name="Ryan U."/>
            <person name="Irwin P."/>
            <person name="Oskam C.L."/>
        </authorList>
    </citation>
    <scope>NUCLEOTIDE SEQUENCE [LARGE SCALE GENOMIC DNA]</scope>
    <source>
        <strain evidence="1 2">IST7</strain>
        <plasmid evidence="1">lp27</plasmid>
    </source>
</reference>
<dbReference type="OrthoDB" id="9773571at2"/>
<organism evidence="1 2">
    <name type="scientific">Borrelia turcica IST7</name>
    <dbReference type="NCBI Taxonomy" id="1104446"/>
    <lineage>
        <taxon>Bacteria</taxon>
        <taxon>Pseudomonadati</taxon>
        <taxon>Spirochaetota</taxon>
        <taxon>Spirochaetia</taxon>
        <taxon>Spirochaetales</taxon>
        <taxon>Borreliaceae</taxon>
        <taxon>Borrelia</taxon>
    </lineage>
</organism>
<sequence>MKKSISKVDFRVVQLSKNELVAYQDGIKLLSSASKIKFKEIIKTKGFVIPFFIYVKQGIAFLLDGHQRLEVINELESEGYEIPSQFDCLQFDIHSEGQAKEFLLMINSVYGDFVSTKLTEFTLNLNVDNFFLKNLKLPLDSLELGLDKDNNFKLDRWNNHYFDLTIENQNPNLIEKRDKYLNGKDRGISFGRYIVPPFSVLDRRSGYWALKKKEWMDIMLDSGESRKFALGDAYGVSILDPFLIEILIKWFTPYKDNNQIFDPFSGDATNGFVSGMLKNIFTGIELRSEQVQLNRIRVAQFENVVYTCDDGQNVLTHIENNSQDLLISCPPYYNLEVYSHLENDASNQKTYDDFLKIIENAFKASIKALKDNRFAVIIVANIRDKKTGSYYNFVGDLVDIFTKNGMSFYNDIIILDPLNTAPARLNLSFATRKMVKVHQNVLVFFKGNSKKIKETFYQVELKVNE</sequence>
<dbReference type="KEGG" id="btur:DB313_06340"/>
<dbReference type="SUPFAM" id="SSF53335">
    <property type="entry name" value="S-adenosyl-L-methionine-dependent methyltransferases"/>
    <property type="match status" value="2"/>
</dbReference>
<dbReference type="EMBL" id="CP028891">
    <property type="protein sequence ID" value="AYE37119.1"/>
    <property type="molecule type" value="Genomic_DNA"/>
</dbReference>
<proteinExistence type="predicted"/>
<dbReference type="InterPro" id="IPR029063">
    <property type="entry name" value="SAM-dependent_MTases_sf"/>
</dbReference>
<protein>
    <recommendedName>
        <fullName evidence="3">DNA methylase N-4/N-6 domain-containing protein</fullName>
    </recommendedName>
</protein>
<dbReference type="Gene3D" id="3.40.50.150">
    <property type="entry name" value="Vaccinia Virus protein VP39"/>
    <property type="match status" value="1"/>
</dbReference>
<evidence type="ECO:0008006" key="3">
    <source>
        <dbReference type="Google" id="ProtNLM"/>
    </source>
</evidence>
<gene>
    <name evidence="1" type="ORF">DB313_06340</name>
</gene>
<dbReference type="Proteomes" id="UP000275571">
    <property type="component" value="Plasmid lp27"/>
</dbReference>
<geneLocation type="plasmid" evidence="1 2">
    <name>lp27</name>
</geneLocation>
<accession>A0A386PQS3</accession>
<keyword evidence="1" id="KW-0614">Plasmid</keyword>
<name>A0A386PQS3_9SPIR</name>